<evidence type="ECO:0000256" key="1">
    <source>
        <dbReference type="SAM" id="MobiDB-lite"/>
    </source>
</evidence>
<dbReference type="PANTHER" id="PTHR12112:SF39">
    <property type="entry name" value="EG:152A3.5 PROTEIN (FBGN0003116_PN PROTEIN)"/>
    <property type="match status" value="1"/>
</dbReference>
<feature type="region of interest" description="Disordered" evidence="1">
    <location>
        <begin position="194"/>
        <end position="215"/>
    </location>
</feature>
<feature type="compositionally biased region" description="Polar residues" evidence="1">
    <location>
        <begin position="296"/>
        <end position="305"/>
    </location>
</feature>
<keyword evidence="3" id="KW-1185">Reference proteome</keyword>
<protein>
    <submittedName>
        <fullName evidence="2">Uncharacterized protein</fullName>
    </submittedName>
</protein>
<feature type="region of interest" description="Disordered" evidence="1">
    <location>
        <begin position="267"/>
        <end position="305"/>
    </location>
</feature>
<evidence type="ECO:0000313" key="2">
    <source>
        <dbReference type="EMBL" id="KAL2482525.1"/>
    </source>
</evidence>
<dbReference type="SUPFAM" id="SSF64182">
    <property type="entry name" value="DHH phosphoesterases"/>
    <property type="match status" value="1"/>
</dbReference>
<accession>A0ABD1R256</accession>
<dbReference type="Proteomes" id="UP001604277">
    <property type="component" value="Unassembled WGS sequence"/>
</dbReference>
<dbReference type="PANTHER" id="PTHR12112">
    <property type="entry name" value="BNIP - RELATED"/>
    <property type="match status" value="1"/>
</dbReference>
<dbReference type="InterPro" id="IPR038763">
    <property type="entry name" value="DHH_sf"/>
</dbReference>
<dbReference type="EMBL" id="JBFOLJ010000013">
    <property type="protein sequence ID" value="KAL2482525.1"/>
    <property type="molecule type" value="Genomic_DNA"/>
</dbReference>
<dbReference type="AlphaFoldDB" id="A0ABD1R256"/>
<dbReference type="FunFam" id="3.90.1640.10:FF:000010">
    <property type="entry name" value="Uncharacterized protein"/>
    <property type="match status" value="1"/>
</dbReference>
<organism evidence="2 3">
    <name type="scientific">Forsythia ovata</name>
    <dbReference type="NCBI Taxonomy" id="205694"/>
    <lineage>
        <taxon>Eukaryota</taxon>
        <taxon>Viridiplantae</taxon>
        <taxon>Streptophyta</taxon>
        <taxon>Embryophyta</taxon>
        <taxon>Tracheophyta</taxon>
        <taxon>Spermatophyta</taxon>
        <taxon>Magnoliopsida</taxon>
        <taxon>eudicotyledons</taxon>
        <taxon>Gunneridae</taxon>
        <taxon>Pentapetalae</taxon>
        <taxon>asterids</taxon>
        <taxon>lamiids</taxon>
        <taxon>Lamiales</taxon>
        <taxon>Oleaceae</taxon>
        <taxon>Forsythieae</taxon>
        <taxon>Forsythia</taxon>
    </lineage>
</organism>
<reference evidence="3" key="1">
    <citation type="submission" date="2024-07" db="EMBL/GenBank/DDBJ databases">
        <title>Two chromosome-level genome assemblies of Korean endemic species Abeliophyllum distichum and Forsythia ovata (Oleaceae).</title>
        <authorList>
            <person name="Jang H."/>
        </authorList>
    </citation>
    <scope>NUCLEOTIDE SEQUENCE [LARGE SCALE GENOMIC DNA]</scope>
</reference>
<name>A0ABD1R256_9LAMI</name>
<proteinExistence type="predicted"/>
<sequence>MRANKKGGDRDKTSLELAVPVMNMRRRNMWKQQQAAWLFHHVGLDATALLFANEVDLETLIMEKQLSMLVVGEDILRTNGEVGSGCTIVTDNYCEDAYDLLQTPIVKKLLLAGILLDTQNLNVSTKLSMARDAEAVQLLSVGSVPNYRNALFDQLMQDQRDNDFLEVLRHSYGKPSGESNWDSGASIEKRISEKYPFSEGTAPRGNNQNNAKDETNRKAVAWLRVPTGVVAKASLHRQLSSTCIILETSYWAIRPMQLSHSTFQAYKNEQKSDTPHVLNPSADQPELPICGDNGVDVNNNTSGDD</sequence>
<comment type="caution">
    <text evidence="2">The sequence shown here is derived from an EMBL/GenBank/DDBJ whole genome shotgun (WGS) entry which is preliminary data.</text>
</comment>
<evidence type="ECO:0000313" key="3">
    <source>
        <dbReference type="Proteomes" id="UP001604277"/>
    </source>
</evidence>
<dbReference type="Gene3D" id="3.90.1640.10">
    <property type="entry name" value="inorganic pyrophosphatase (n-terminal core)"/>
    <property type="match status" value="2"/>
</dbReference>
<gene>
    <name evidence="2" type="ORF">Fot_43969</name>
</gene>